<sequence>MKVVAINGSPRKGGNCAQMLDVLGRVLENEGIEFEVCQPGAKVHPCMACYHCLDNGTLRCVQDDDGVNEIIEKCIEADGIVLASPVYHGGIAGGMKCVLDRLILAAGCGENKLHHKVGAALCTLRRSGGMETYQQLLGTINTMEMVLVTSDYWNAVHGAEKGEVMQDTEGVEVIEKLGRNIAWMLKVIDKAGIEPPATGHRTMTNFIR</sequence>
<reference evidence="4 5" key="1">
    <citation type="submission" date="2020-08" db="EMBL/GenBank/DDBJ databases">
        <title>Genome public.</title>
        <authorList>
            <person name="Liu C."/>
            <person name="Sun Q."/>
        </authorList>
    </citation>
    <scope>NUCLEOTIDE SEQUENCE [LARGE SCALE GENOMIC DNA]</scope>
    <source>
        <strain evidence="4 5">M2</strain>
    </source>
</reference>
<name>A0ABR7GNP8_9FIRM</name>
<gene>
    <name evidence="4" type="ORF">H8S02_08210</name>
</gene>
<proteinExistence type="predicted"/>
<comment type="caution">
    <text evidence="4">The sequence shown here is derived from an EMBL/GenBank/DDBJ whole genome shotgun (WGS) entry which is preliminary data.</text>
</comment>
<dbReference type="InterPro" id="IPR029039">
    <property type="entry name" value="Flavoprotein-like_sf"/>
</dbReference>
<dbReference type="RefSeq" id="WP_186970115.1">
    <property type="nucleotide sequence ID" value="NZ_JACOPK010000006.1"/>
</dbReference>
<dbReference type="SUPFAM" id="SSF52218">
    <property type="entry name" value="Flavoproteins"/>
    <property type="match status" value="1"/>
</dbReference>
<dbReference type="InterPro" id="IPR051796">
    <property type="entry name" value="ISF_SsuE-like"/>
</dbReference>
<dbReference type="EMBL" id="JACOPK010000006">
    <property type="protein sequence ID" value="MBC5695927.1"/>
    <property type="molecule type" value="Genomic_DNA"/>
</dbReference>
<dbReference type="InterPro" id="IPR005025">
    <property type="entry name" value="FMN_Rdtase-like_dom"/>
</dbReference>
<organism evidence="4 5">
    <name type="scientific">Agathobaculum hominis</name>
    <dbReference type="NCBI Taxonomy" id="2763014"/>
    <lineage>
        <taxon>Bacteria</taxon>
        <taxon>Bacillati</taxon>
        <taxon>Bacillota</taxon>
        <taxon>Clostridia</taxon>
        <taxon>Eubacteriales</taxon>
        <taxon>Butyricicoccaceae</taxon>
        <taxon>Agathobaculum</taxon>
    </lineage>
</organism>
<dbReference type="PANTHER" id="PTHR43278:SF4">
    <property type="entry name" value="NAD(P)H-DEPENDENT FMN-CONTAINING OXIDOREDUCTASE YWQN-RELATED"/>
    <property type="match status" value="1"/>
</dbReference>
<evidence type="ECO:0000313" key="5">
    <source>
        <dbReference type="Proteomes" id="UP000641741"/>
    </source>
</evidence>
<evidence type="ECO:0000259" key="3">
    <source>
        <dbReference type="Pfam" id="PF03358"/>
    </source>
</evidence>
<keyword evidence="5" id="KW-1185">Reference proteome</keyword>
<keyword evidence="2" id="KW-0288">FMN</keyword>
<feature type="domain" description="NADPH-dependent FMN reductase-like" evidence="3">
    <location>
        <begin position="1"/>
        <end position="158"/>
    </location>
</feature>
<protein>
    <submittedName>
        <fullName evidence="4">Flavodoxin family protein</fullName>
    </submittedName>
</protein>
<dbReference type="PANTHER" id="PTHR43278">
    <property type="entry name" value="NAD(P)H-DEPENDENT FMN-CONTAINING OXIDOREDUCTASE YWQN-RELATED"/>
    <property type="match status" value="1"/>
</dbReference>
<dbReference type="Proteomes" id="UP000641741">
    <property type="component" value="Unassembled WGS sequence"/>
</dbReference>
<dbReference type="Pfam" id="PF03358">
    <property type="entry name" value="FMN_red"/>
    <property type="match status" value="1"/>
</dbReference>
<accession>A0ABR7GNP8</accession>
<evidence type="ECO:0000256" key="2">
    <source>
        <dbReference type="ARBA" id="ARBA00022643"/>
    </source>
</evidence>
<keyword evidence="1" id="KW-0285">Flavoprotein</keyword>
<evidence type="ECO:0000256" key="1">
    <source>
        <dbReference type="ARBA" id="ARBA00022630"/>
    </source>
</evidence>
<evidence type="ECO:0000313" key="4">
    <source>
        <dbReference type="EMBL" id="MBC5695927.1"/>
    </source>
</evidence>
<dbReference type="Gene3D" id="3.40.50.360">
    <property type="match status" value="1"/>
</dbReference>